<dbReference type="GO" id="GO:0003824">
    <property type="term" value="F:catalytic activity"/>
    <property type="evidence" value="ECO:0007669"/>
    <property type="project" value="InterPro"/>
</dbReference>
<dbReference type="Proteomes" id="UP000302139">
    <property type="component" value="Unassembled WGS sequence"/>
</dbReference>
<feature type="region of interest" description="Disordered" evidence="1">
    <location>
        <begin position="1"/>
        <end position="20"/>
    </location>
</feature>
<dbReference type="AlphaFoldDB" id="A0A4D4LXS0"/>
<reference evidence="3 4" key="1">
    <citation type="submission" date="2019-04" db="EMBL/GenBank/DDBJ databases">
        <title>Draft genome sequences of Streptomyces avermitilis NBRC 14893.</title>
        <authorList>
            <person name="Komaki H."/>
            <person name="Tamura T."/>
            <person name="Hosoyama A."/>
        </authorList>
    </citation>
    <scope>NUCLEOTIDE SEQUENCE [LARGE SCALE GENOMIC DNA]</scope>
    <source>
        <strain evidence="3 4">NBRC 14893</strain>
    </source>
</reference>
<organism evidence="3 4">
    <name type="scientific">Streptomyces avermitilis</name>
    <dbReference type="NCBI Taxonomy" id="33903"/>
    <lineage>
        <taxon>Bacteria</taxon>
        <taxon>Bacillati</taxon>
        <taxon>Actinomycetota</taxon>
        <taxon>Actinomycetes</taxon>
        <taxon>Kitasatosporales</taxon>
        <taxon>Streptomycetaceae</taxon>
        <taxon>Streptomyces</taxon>
    </lineage>
</organism>
<dbReference type="GO" id="GO:0008610">
    <property type="term" value="P:lipid biosynthetic process"/>
    <property type="evidence" value="ECO:0007669"/>
    <property type="project" value="UniProtKB-ARBA"/>
</dbReference>
<evidence type="ECO:0000256" key="1">
    <source>
        <dbReference type="SAM" id="MobiDB-lite"/>
    </source>
</evidence>
<dbReference type="InterPro" id="IPR001242">
    <property type="entry name" value="Condensation_dom"/>
</dbReference>
<dbReference type="SUPFAM" id="SSF52777">
    <property type="entry name" value="CoA-dependent acyltransferases"/>
    <property type="match status" value="1"/>
</dbReference>
<accession>A0A4D4LXS0</accession>
<name>A0A4D4LXS0_STRAX</name>
<protein>
    <recommendedName>
        <fullName evidence="2">Condensation domain-containing protein</fullName>
    </recommendedName>
</protein>
<sequence length="155" mass="16914">MSQPNEEATRASRPTDETRTPLSFAQEQLWFLDQLSPGEITYNVPVAYRLRGTLDVGALHRALTSLVTRNTALRTTFRSAEGTPYGVVAPAGEVDLEIVDLADADLDATLRARSEAPSTWRPGRCTASRCCGCPPRTTSWCWSSTTSTPTAGRRP</sequence>
<evidence type="ECO:0000259" key="2">
    <source>
        <dbReference type="Pfam" id="PF00668"/>
    </source>
</evidence>
<feature type="domain" description="Condensation" evidence="2">
    <location>
        <begin position="18"/>
        <end position="108"/>
    </location>
</feature>
<evidence type="ECO:0000313" key="3">
    <source>
        <dbReference type="EMBL" id="GDY63047.1"/>
    </source>
</evidence>
<evidence type="ECO:0000313" key="4">
    <source>
        <dbReference type="Proteomes" id="UP000302139"/>
    </source>
</evidence>
<proteinExistence type="predicted"/>
<dbReference type="EMBL" id="BJHX01000001">
    <property type="protein sequence ID" value="GDY63047.1"/>
    <property type="molecule type" value="Genomic_DNA"/>
</dbReference>
<feature type="compositionally biased region" description="Basic and acidic residues" evidence="1">
    <location>
        <begin position="7"/>
        <end position="19"/>
    </location>
</feature>
<dbReference type="Gene3D" id="3.30.559.10">
    <property type="entry name" value="Chloramphenicol acetyltransferase-like domain"/>
    <property type="match status" value="1"/>
</dbReference>
<gene>
    <name evidence="3" type="ORF">SAV14893_024400</name>
</gene>
<comment type="caution">
    <text evidence="3">The sequence shown here is derived from an EMBL/GenBank/DDBJ whole genome shotgun (WGS) entry which is preliminary data.</text>
</comment>
<dbReference type="InterPro" id="IPR023213">
    <property type="entry name" value="CAT-like_dom_sf"/>
</dbReference>
<dbReference type="Pfam" id="PF00668">
    <property type="entry name" value="Condensation"/>
    <property type="match status" value="1"/>
</dbReference>